<keyword evidence="2" id="KW-1185">Reference proteome</keyword>
<protein>
    <submittedName>
        <fullName evidence="1">DUF2953 domain-containing protein</fullName>
    </submittedName>
</protein>
<gene>
    <name evidence="1" type="ORF">L7E55_11485</name>
</gene>
<name>A0A9X4H4S5_9FIRM</name>
<dbReference type="RefSeq" id="WP_277444380.1">
    <property type="nucleotide sequence ID" value="NZ_JAKOAV010000021.1"/>
</dbReference>
<comment type="caution">
    <text evidence="1">The sequence shown here is derived from an EMBL/GenBank/DDBJ whole genome shotgun (WGS) entry which is preliminary data.</text>
</comment>
<dbReference type="InterPro" id="IPR021338">
    <property type="entry name" value="DUF2953"/>
</dbReference>
<reference evidence="1" key="1">
    <citation type="submission" date="2022-02" db="EMBL/GenBank/DDBJ databases">
        <authorList>
            <person name="Leng L."/>
        </authorList>
    </citation>
    <scope>NUCLEOTIDE SEQUENCE</scope>
    <source>
        <strain evidence="1">JI</strain>
    </source>
</reference>
<dbReference type="AlphaFoldDB" id="A0A9X4H4S5"/>
<organism evidence="1 2">
    <name type="scientific">Pelotomaculum isophthalicicum JI</name>
    <dbReference type="NCBI Taxonomy" id="947010"/>
    <lineage>
        <taxon>Bacteria</taxon>
        <taxon>Bacillati</taxon>
        <taxon>Bacillota</taxon>
        <taxon>Clostridia</taxon>
        <taxon>Eubacteriales</taxon>
        <taxon>Desulfotomaculaceae</taxon>
        <taxon>Pelotomaculum</taxon>
    </lineage>
</organism>
<evidence type="ECO:0000313" key="1">
    <source>
        <dbReference type="EMBL" id="MDF9408973.1"/>
    </source>
</evidence>
<dbReference type="Pfam" id="PF11167">
    <property type="entry name" value="DUF2953"/>
    <property type="match status" value="1"/>
</dbReference>
<sequence>MSKVSLVFLMLLALLLLFLLLTVVRVQVSYSRRGRDDQFAVGVSAWRGLIHYTFELPEIKIEKKKRWPAIMTKTKVEQKDGDVLDKRENVISLPKFMRTASGIVNMMRLYGKYILGLLKKVRLCRLTWHTEIGAGDSSQTGLLTGAVWGLKGIVLTAFCRILSPGGATPVVEVRPRFDEACFNTVLDCAFEVRLGHLFIIGIKYFIAKHKNKISENT</sequence>
<accession>A0A9X4H4S5</accession>
<dbReference type="EMBL" id="JAKOAV010000021">
    <property type="protein sequence ID" value="MDF9408973.1"/>
    <property type="molecule type" value="Genomic_DNA"/>
</dbReference>
<evidence type="ECO:0000313" key="2">
    <source>
        <dbReference type="Proteomes" id="UP001154312"/>
    </source>
</evidence>
<proteinExistence type="predicted"/>
<dbReference type="Proteomes" id="UP001154312">
    <property type="component" value="Unassembled WGS sequence"/>
</dbReference>